<reference evidence="2 3" key="1">
    <citation type="journal article" date="2021" name="ISME Commun">
        <title>Automated analysis of genomic sequences facilitates high-throughput and comprehensive description of bacteria.</title>
        <authorList>
            <person name="Hitch T.C.A."/>
        </authorList>
    </citation>
    <scope>NUCLEOTIDE SEQUENCE [LARGE SCALE GENOMIC DNA]</scope>
    <source>
        <strain evidence="2 3">Sanger_109</strain>
    </source>
</reference>
<dbReference type="PROSITE" id="PS51257">
    <property type="entry name" value="PROKAR_LIPOPROTEIN"/>
    <property type="match status" value="1"/>
</dbReference>
<name>A0ABT2TMF5_9FIRM</name>
<evidence type="ECO:0000259" key="1">
    <source>
        <dbReference type="Pfam" id="PF14343"/>
    </source>
</evidence>
<accession>A0ABT2TMF5</accession>
<proteinExistence type="predicted"/>
<organism evidence="2 3">
    <name type="scientific">Brotonthovivens ammoniilytica</name>
    <dbReference type="NCBI Taxonomy" id="2981725"/>
    <lineage>
        <taxon>Bacteria</taxon>
        <taxon>Bacillati</taxon>
        <taxon>Bacillota</taxon>
        <taxon>Clostridia</taxon>
        <taxon>Lachnospirales</taxon>
        <taxon>Lachnospiraceae</taxon>
        <taxon>Brotonthovivens</taxon>
    </lineage>
</organism>
<dbReference type="EMBL" id="JAOQJQ010000004">
    <property type="protein sequence ID" value="MCU6762812.1"/>
    <property type="molecule type" value="Genomic_DNA"/>
</dbReference>
<dbReference type="Pfam" id="PF14343">
    <property type="entry name" value="PrcB_C"/>
    <property type="match status" value="1"/>
</dbReference>
<keyword evidence="2" id="KW-0645">Protease</keyword>
<dbReference type="GO" id="GO:0006508">
    <property type="term" value="P:proteolysis"/>
    <property type="evidence" value="ECO:0007669"/>
    <property type="project" value="UniProtKB-KW"/>
</dbReference>
<keyword evidence="2" id="KW-0378">Hydrolase</keyword>
<evidence type="ECO:0000313" key="2">
    <source>
        <dbReference type="EMBL" id="MCU6762812.1"/>
    </source>
</evidence>
<protein>
    <submittedName>
        <fullName evidence="2">Protease complex subunit PrcB family protein</fullName>
    </submittedName>
</protein>
<dbReference type="GO" id="GO:0008233">
    <property type="term" value="F:peptidase activity"/>
    <property type="evidence" value="ECO:0007669"/>
    <property type="project" value="UniProtKB-KW"/>
</dbReference>
<comment type="caution">
    <text evidence="2">The sequence shown here is derived from an EMBL/GenBank/DDBJ whole genome shotgun (WGS) entry which is preliminary data.</text>
</comment>
<dbReference type="InterPro" id="IPR025748">
    <property type="entry name" value="PrcB_C_dom"/>
</dbReference>
<sequence>MYRKIIVLIVSLLLLSTMITACGMEKKDSKKIRDLDYTVLEPEEVPDPLMEEIEEKKEGDFKVSYTYEGYLYIARGFGMQETGGYSIQMRELYLSSNAVYFGADLVGPKKDEKTKEAVSYPYIVIKTEAVDENVVFE</sequence>
<keyword evidence="3" id="KW-1185">Reference proteome</keyword>
<gene>
    <name evidence="2" type="ORF">OCV88_10775</name>
</gene>
<feature type="domain" description="PrcB C-terminal" evidence="1">
    <location>
        <begin position="71"/>
        <end position="128"/>
    </location>
</feature>
<dbReference type="Proteomes" id="UP001652442">
    <property type="component" value="Unassembled WGS sequence"/>
</dbReference>
<evidence type="ECO:0000313" key="3">
    <source>
        <dbReference type="Proteomes" id="UP001652442"/>
    </source>
</evidence>